<evidence type="ECO:0008006" key="3">
    <source>
        <dbReference type="Google" id="ProtNLM"/>
    </source>
</evidence>
<evidence type="ECO:0000313" key="2">
    <source>
        <dbReference type="Proteomes" id="UP001207654"/>
    </source>
</evidence>
<protein>
    <recommendedName>
        <fullName evidence="3">SWIM-type domain-containing protein</fullName>
    </recommendedName>
</protein>
<comment type="caution">
    <text evidence="1">The sequence shown here is derived from an EMBL/GenBank/DDBJ whole genome shotgun (WGS) entry which is preliminary data.</text>
</comment>
<proteinExistence type="predicted"/>
<name>A0ABT3ZU85_9BACT</name>
<dbReference type="Proteomes" id="UP001207654">
    <property type="component" value="Unassembled WGS sequence"/>
</dbReference>
<evidence type="ECO:0000313" key="1">
    <source>
        <dbReference type="EMBL" id="MCY1072960.1"/>
    </source>
</evidence>
<organism evidence="1 2">
    <name type="scientific">Archangium lansingense</name>
    <dbReference type="NCBI Taxonomy" id="2995310"/>
    <lineage>
        <taxon>Bacteria</taxon>
        <taxon>Pseudomonadati</taxon>
        <taxon>Myxococcota</taxon>
        <taxon>Myxococcia</taxon>
        <taxon>Myxococcales</taxon>
        <taxon>Cystobacterineae</taxon>
        <taxon>Archangiaceae</taxon>
        <taxon>Archangium</taxon>
    </lineage>
</organism>
<reference evidence="1 2" key="1">
    <citation type="submission" date="2022-11" db="EMBL/GenBank/DDBJ databases">
        <title>Minimal conservation of predation-associated metabolite biosynthetic gene clusters underscores biosynthetic potential of Myxococcota including descriptions for ten novel species: Archangium lansinium sp. nov., Myxococcus landrumus sp. nov., Nannocystis bai.</title>
        <authorList>
            <person name="Ahearne A."/>
            <person name="Stevens C."/>
            <person name="Phillips K."/>
        </authorList>
    </citation>
    <scope>NUCLEOTIDE SEQUENCE [LARGE SCALE GENOMIC DNA]</scope>
    <source>
        <strain evidence="1 2">MIWBW</strain>
    </source>
</reference>
<dbReference type="RefSeq" id="WP_267531981.1">
    <property type="nucleotide sequence ID" value="NZ_JAPNKA010000001.1"/>
</dbReference>
<accession>A0ABT3ZU85</accession>
<gene>
    <name evidence="1" type="ORF">OV287_00560</name>
</gene>
<dbReference type="EMBL" id="JAPNKA010000001">
    <property type="protein sequence ID" value="MCY1072960.1"/>
    <property type="molecule type" value="Genomic_DNA"/>
</dbReference>
<sequence>MATRKIIQPAASGNTGMSAGTLNLSGFVEQLRKQTDSARVQKATSMLQSDRFQLFDEVTDEHVTGVVKSQTDYSLFYACKIDKHGNFMCCTQNLNRCGGLGGNKPCKHMLVLMIGLVQGGKIDATRLSEWTKALKGKKPVIDKDAMSATFVKYKGAEAGEIEWRPTETTPEDYYAL</sequence>
<keyword evidence="2" id="KW-1185">Reference proteome</keyword>